<organism evidence="1 2">
    <name type="scientific">Actinacidiphila acidipaludis</name>
    <dbReference type="NCBI Taxonomy" id="2873382"/>
    <lineage>
        <taxon>Bacteria</taxon>
        <taxon>Bacillati</taxon>
        <taxon>Actinomycetota</taxon>
        <taxon>Actinomycetes</taxon>
        <taxon>Kitasatosporales</taxon>
        <taxon>Streptomycetaceae</taxon>
        <taxon>Actinacidiphila</taxon>
    </lineage>
</organism>
<evidence type="ECO:0000313" key="1">
    <source>
        <dbReference type="EMBL" id="MBY8882690.1"/>
    </source>
</evidence>
<keyword evidence="2" id="KW-1185">Reference proteome</keyword>
<dbReference type="RefSeq" id="WP_222969210.1">
    <property type="nucleotide sequence ID" value="NZ_JAINZZ010000082.1"/>
</dbReference>
<accession>A0ABS7QJU5</accession>
<proteinExistence type="predicted"/>
<evidence type="ECO:0000313" key="2">
    <source>
        <dbReference type="Proteomes" id="UP000778578"/>
    </source>
</evidence>
<dbReference type="Proteomes" id="UP000778578">
    <property type="component" value="Unassembled WGS sequence"/>
</dbReference>
<dbReference type="EMBL" id="JAINZZ010000082">
    <property type="protein sequence ID" value="MBY8882690.1"/>
    <property type="molecule type" value="Genomic_DNA"/>
</dbReference>
<gene>
    <name evidence="1" type="ORF">K7862_34385</name>
</gene>
<comment type="caution">
    <text evidence="1">The sequence shown here is derived from an EMBL/GenBank/DDBJ whole genome shotgun (WGS) entry which is preliminary data.</text>
</comment>
<sequence length="82" mass="8403">MAVQPSGAARTGAVVVRVLAAAGRGYLGGRLNLRTYGGTPDTRSPRFARAESAAQCRATALAVASALRGGRGTARVPVRWPP</sequence>
<protein>
    <submittedName>
        <fullName evidence="1">Uncharacterized protein</fullName>
    </submittedName>
</protein>
<reference evidence="1 2" key="1">
    <citation type="submission" date="2021-08" db="EMBL/GenBank/DDBJ databases">
        <title>WGS of actinomycetes from Thailand.</title>
        <authorList>
            <person name="Thawai C."/>
        </authorList>
    </citation>
    <scope>NUCLEOTIDE SEQUENCE [LARGE SCALE GENOMIC DNA]</scope>
    <source>
        <strain evidence="1 2">PLK6-54</strain>
    </source>
</reference>
<name>A0ABS7QJU5_9ACTN</name>